<feature type="region of interest" description="Disordered" evidence="1">
    <location>
        <begin position="794"/>
        <end position="816"/>
    </location>
</feature>
<proteinExistence type="predicted"/>
<sequence length="816" mass="93033">MKGQQNGAGDGSVGNQPPAGYLQRLWAWLRRPQARGKTNHHIRRSRRLSHFATLKTMPELADVPSKCISSPAYRSGSAWEMEYAGKDMMTLLGDAMKSSCSPSDLRNAALVCKEWRSMLGYAPAVASILRGGDAFAIAKMLAAKDIESVVQHHISDFVRVLARTAETEEDDTFLATSVADLGNIWMFAFKLSWNSHAEQMIEAWLKVFVTRVREMHLMCSDGDPINAAITCIGPVDRNDADVDARLVLHMDLRQTVRRIGEALVPRLGDIIDRASRRLNNIMQSLNNLWLHRFHDFIGSPSHVDPSESFATREAVEVDIDNLVAYSLVIRAVFLEFPREASVHLRSLLPLLSIEFDEVQGYLLFEFGVQNAFIGIREKYLSPGGRYATYVKTMQENFSVVINITDALLAMQKVVKNGWEPDGLHDALLQALLGSSGDKKLELVRAFPTVAARNLSWLYEAITLPDDYVHDEEAGRDADVWDHIEAGVNLVCCLLDTEVQFDGNLIMDRLVRLVPFDRGPELLWAINELVRRELTDLRPDAHVIADVLDRPNYMKTRDQAITAFGLLGDEAEPHLDRFMEQMKEVLVQETGDRFVQTLYEHRYRLKQNHLRDIILCLNESDWIPEIVTALETVRVLCKTEEDATQIMYTMFYEMLDLTSEIDDDGQSYFPCNGGNYLFEAIQYVALRVDEPTRREILQYLRANSKGPSSQNPYRWLSMLHIRAMIEKDVSPALALDHMLEMYDNNDGDRRRRDDIVDYKVEQLEIFNEGRRKLRSEYCDRLAELRLQAEDAFDFLSSSDEEDADDDRDSTGSEDIEF</sequence>
<reference evidence="2 3" key="1">
    <citation type="journal article" date="2009" name="Science">
        <title>Green evolution and dynamic adaptations revealed by genomes of the marine picoeukaryotes Micromonas.</title>
        <authorList>
            <person name="Worden A.Z."/>
            <person name="Lee J.H."/>
            <person name="Mock T."/>
            <person name="Rouze P."/>
            <person name="Simmons M.P."/>
            <person name="Aerts A.L."/>
            <person name="Allen A.E."/>
            <person name="Cuvelier M.L."/>
            <person name="Derelle E."/>
            <person name="Everett M.V."/>
            <person name="Foulon E."/>
            <person name="Grimwood J."/>
            <person name="Gundlach H."/>
            <person name="Henrissat B."/>
            <person name="Napoli C."/>
            <person name="McDonald S.M."/>
            <person name="Parker M.S."/>
            <person name="Rombauts S."/>
            <person name="Salamov A."/>
            <person name="Von Dassow P."/>
            <person name="Badger J.H."/>
            <person name="Coutinho P.M."/>
            <person name="Demir E."/>
            <person name="Dubchak I."/>
            <person name="Gentemann C."/>
            <person name="Eikrem W."/>
            <person name="Gready J.E."/>
            <person name="John U."/>
            <person name="Lanier W."/>
            <person name="Lindquist E.A."/>
            <person name="Lucas S."/>
            <person name="Mayer K.F."/>
            <person name="Moreau H."/>
            <person name="Not F."/>
            <person name="Otillar R."/>
            <person name="Panaud O."/>
            <person name="Pangilinan J."/>
            <person name="Paulsen I."/>
            <person name="Piegu B."/>
            <person name="Poliakov A."/>
            <person name="Robbens S."/>
            <person name="Schmutz J."/>
            <person name="Toulza E."/>
            <person name="Wyss T."/>
            <person name="Zelensky A."/>
            <person name="Zhou K."/>
            <person name="Armbrust E.V."/>
            <person name="Bhattacharya D."/>
            <person name="Goodenough U.W."/>
            <person name="Van de Peer Y."/>
            <person name="Grigoriev I.V."/>
        </authorList>
    </citation>
    <scope>NUCLEOTIDE SEQUENCE [LARGE SCALE GENOMIC DNA]</scope>
    <source>
        <strain evidence="3">RCC299 / NOUM17</strain>
    </source>
</reference>
<protein>
    <submittedName>
        <fullName evidence="2">Uncharacterized protein</fullName>
    </submittedName>
</protein>
<name>C1E0P2_MICCC</name>
<organism evidence="2 3">
    <name type="scientific">Micromonas commoda (strain RCC299 / NOUM17 / CCMP2709)</name>
    <name type="common">Picoplanktonic green alga</name>
    <dbReference type="NCBI Taxonomy" id="296587"/>
    <lineage>
        <taxon>Eukaryota</taxon>
        <taxon>Viridiplantae</taxon>
        <taxon>Chlorophyta</taxon>
        <taxon>Mamiellophyceae</taxon>
        <taxon>Mamiellales</taxon>
        <taxon>Mamiellaceae</taxon>
        <taxon>Micromonas</taxon>
    </lineage>
</organism>
<dbReference type="Proteomes" id="UP000002009">
    <property type="component" value="Chromosome 3"/>
</dbReference>
<evidence type="ECO:0000313" key="3">
    <source>
        <dbReference type="Proteomes" id="UP000002009"/>
    </source>
</evidence>
<dbReference type="AlphaFoldDB" id="C1E0P2"/>
<dbReference type="KEGG" id="mis:MICPUN_56586"/>
<evidence type="ECO:0000313" key="2">
    <source>
        <dbReference type="EMBL" id="ACO62036.1"/>
    </source>
</evidence>
<feature type="compositionally biased region" description="Acidic residues" evidence="1">
    <location>
        <begin position="797"/>
        <end position="816"/>
    </location>
</feature>
<keyword evidence="3" id="KW-1185">Reference proteome</keyword>
<dbReference type="InParanoid" id="C1E0P2"/>
<dbReference type="EMBL" id="CP001324">
    <property type="protein sequence ID" value="ACO62036.1"/>
    <property type="molecule type" value="Genomic_DNA"/>
</dbReference>
<dbReference type="GeneID" id="8241526"/>
<evidence type="ECO:0000256" key="1">
    <source>
        <dbReference type="SAM" id="MobiDB-lite"/>
    </source>
</evidence>
<dbReference type="RefSeq" id="XP_002500778.1">
    <property type="nucleotide sequence ID" value="XM_002500732.1"/>
</dbReference>
<gene>
    <name evidence="2" type="ORF">MICPUN_56586</name>
</gene>
<accession>C1E0P2</accession>